<dbReference type="EMBL" id="BPVZ01000094">
    <property type="protein sequence ID" value="GKV32055.1"/>
    <property type="molecule type" value="Genomic_DNA"/>
</dbReference>
<organism evidence="1 2">
    <name type="scientific">Rubroshorea leprosula</name>
    <dbReference type="NCBI Taxonomy" id="152421"/>
    <lineage>
        <taxon>Eukaryota</taxon>
        <taxon>Viridiplantae</taxon>
        <taxon>Streptophyta</taxon>
        <taxon>Embryophyta</taxon>
        <taxon>Tracheophyta</taxon>
        <taxon>Spermatophyta</taxon>
        <taxon>Magnoliopsida</taxon>
        <taxon>eudicotyledons</taxon>
        <taxon>Gunneridae</taxon>
        <taxon>Pentapetalae</taxon>
        <taxon>rosids</taxon>
        <taxon>malvids</taxon>
        <taxon>Malvales</taxon>
        <taxon>Dipterocarpaceae</taxon>
        <taxon>Rubroshorea</taxon>
    </lineage>
</organism>
<proteinExistence type="predicted"/>
<dbReference type="AlphaFoldDB" id="A0AAV5L4S9"/>
<comment type="caution">
    <text evidence="1">The sequence shown here is derived from an EMBL/GenBank/DDBJ whole genome shotgun (WGS) entry which is preliminary data.</text>
</comment>
<keyword evidence="2" id="KW-1185">Reference proteome</keyword>
<evidence type="ECO:0000313" key="2">
    <source>
        <dbReference type="Proteomes" id="UP001054252"/>
    </source>
</evidence>
<protein>
    <submittedName>
        <fullName evidence="1">Uncharacterized protein</fullName>
    </submittedName>
</protein>
<gene>
    <name evidence="1" type="ORF">SLEP1_g40688</name>
</gene>
<dbReference type="Proteomes" id="UP001054252">
    <property type="component" value="Unassembled WGS sequence"/>
</dbReference>
<accession>A0AAV5L4S9</accession>
<name>A0AAV5L4S9_9ROSI</name>
<reference evidence="1 2" key="1">
    <citation type="journal article" date="2021" name="Commun. Biol.">
        <title>The genome of Shorea leprosula (Dipterocarpaceae) highlights the ecological relevance of drought in aseasonal tropical rainforests.</title>
        <authorList>
            <person name="Ng K.K.S."/>
            <person name="Kobayashi M.J."/>
            <person name="Fawcett J.A."/>
            <person name="Hatakeyama M."/>
            <person name="Paape T."/>
            <person name="Ng C.H."/>
            <person name="Ang C.C."/>
            <person name="Tnah L.H."/>
            <person name="Lee C.T."/>
            <person name="Nishiyama T."/>
            <person name="Sese J."/>
            <person name="O'Brien M.J."/>
            <person name="Copetti D."/>
            <person name="Mohd Noor M.I."/>
            <person name="Ong R.C."/>
            <person name="Putra M."/>
            <person name="Sireger I.Z."/>
            <person name="Indrioko S."/>
            <person name="Kosugi Y."/>
            <person name="Izuno A."/>
            <person name="Isagi Y."/>
            <person name="Lee S.L."/>
            <person name="Shimizu K.K."/>
        </authorList>
    </citation>
    <scope>NUCLEOTIDE SEQUENCE [LARGE SCALE GENOMIC DNA]</scope>
    <source>
        <strain evidence="1">214</strain>
    </source>
</reference>
<sequence length="73" mass="8550">MVHRSSLPRSFADLLYRQSFVDLLYRQSFADHLFRRASADPLLRRCTSSLSPIIFISLVCSAQNDLYRFRVKP</sequence>
<evidence type="ECO:0000313" key="1">
    <source>
        <dbReference type="EMBL" id="GKV32055.1"/>
    </source>
</evidence>